<evidence type="ECO:0000259" key="8">
    <source>
        <dbReference type="SMART" id="SM00451"/>
    </source>
</evidence>
<dbReference type="PANTHER" id="PTHR46144">
    <property type="entry name" value="ZINC FINGER PROTEIN 385B-LIKE"/>
    <property type="match status" value="1"/>
</dbReference>
<keyword evidence="10" id="KW-1185">Reference proteome</keyword>
<dbReference type="Gene3D" id="3.30.160.60">
    <property type="entry name" value="Classic Zinc Finger"/>
    <property type="match status" value="2"/>
</dbReference>
<feature type="compositionally biased region" description="Basic and acidic residues" evidence="7">
    <location>
        <begin position="801"/>
        <end position="810"/>
    </location>
</feature>
<sequence length="883" mass="96695">MDSNHIWPYPQPQAATTQTAFATTAVAPGAPAIAMAEAPVLPDSYLHYAQQHPAAQPHHFPHSTAYSTYHYYHNPNPNPTLDSNPYANPAPEAPLQSDAHPVHLRLPDNADVSGHYGGHAMLHSSSYSYDGVPPSSVSVVFHGHTQGLGMEQVVHSYENFPLGGGCAIRRVEDALHYFVLWKVTSEPCRRVSKRNTSPCASARNREDAQCHACAAGGWRWDELAAENTRVRSRLEGEATPSGYISHAFERLVFTVYRMPLDALIMDNHVDKLELDGGELLKTSNRKQAVGGEEGVHEGHDACEGDDMDEGNVDGRWPAAESRVVRDTVVGCHQHRQLGKSDMAWRYSCALMALSGGSGNSWQCSGWRGMVAHGVRRLSPRLGVGDWAALAIGAAPPLFKPISLSTSAASFTLLAADTRLSLEAEHPSSFFDRDLDLYRRLRQKKSLLRDFWCLVCVYGVSLLIVNSWCSSSPSTSSVVPTPTLRACPDLHLRCRAYSTEGHRGSRRCVDLHDSVIKLINPEWNTATPSSARCQLCIASAPPLPSRKGSTKAVMGHHWGVATSPKSRAALFHVGVPRAAAAAATGSASSLVRATSVLPYPCCWKQAAGGEEGVHEGNGGHEGDIMAEDEGNAGSLLAVGKIEERGVVDSEGRGLDKGVMYYESLETDWKSHHHRVKPCIIVKHCLTEALCRHCIHYEPYGKPCMKRPVIVVQITPPHGNERVMHSISKLTKKATKVQKRSTKVVQSVYCEVCKIKCDTQQILMSHKQGKKHKKNMQKLQESITAKITNAPSIIAQDKVPVVDPDKEKPTAERKRKNNTPATAQDLEEKKRRVLECGADAAQLKICAICNVVVNSQKVYDFHISGQKHADMVKKREEKGSIHGMS</sequence>
<feature type="region of interest" description="Disordered" evidence="7">
    <location>
        <begin position="286"/>
        <end position="308"/>
    </location>
</feature>
<feature type="compositionally biased region" description="Basic and acidic residues" evidence="7">
    <location>
        <begin position="865"/>
        <end position="883"/>
    </location>
</feature>
<evidence type="ECO:0000256" key="4">
    <source>
        <dbReference type="ARBA" id="ARBA00022771"/>
    </source>
</evidence>
<dbReference type="Proteomes" id="UP000734854">
    <property type="component" value="Unassembled WGS sequence"/>
</dbReference>
<dbReference type="InterPro" id="IPR013087">
    <property type="entry name" value="Znf_C2H2_type"/>
</dbReference>
<dbReference type="Pfam" id="PF12874">
    <property type="entry name" value="zf-met"/>
    <property type="match status" value="2"/>
</dbReference>
<gene>
    <name evidence="9" type="ORF">ZIOFF_074754</name>
</gene>
<evidence type="ECO:0000313" key="9">
    <source>
        <dbReference type="EMBL" id="KAG6467431.1"/>
    </source>
</evidence>
<dbReference type="GO" id="GO:0003676">
    <property type="term" value="F:nucleic acid binding"/>
    <property type="evidence" value="ECO:0007669"/>
    <property type="project" value="InterPro"/>
</dbReference>
<keyword evidence="6" id="KW-0539">Nucleus</keyword>
<dbReference type="GO" id="GO:0005634">
    <property type="term" value="C:nucleus"/>
    <property type="evidence" value="ECO:0007669"/>
    <property type="project" value="UniProtKB-SubCell"/>
</dbReference>
<dbReference type="GO" id="GO:0008270">
    <property type="term" value="F:zinc ion binding"/>
    <property type="evidence" value="ECO:0007669"/>
    <property type="project" value="UniProtKB-KW"/>
</dbReference>
<dbReference type="InterPro" id="IPR003604">
    <property type="entry name" value="Matrin/U1-like-C_Znf_C2H2"/>
</dbReference>
<reference evidence="9 10" key="1">
    <citation type="submission" date="2020-08" db="EMBL/GenBank/DDBJ databases">
        <title>Plant Genome Project.</title>
        <authorList>
            <person name="Zhang R.-G."/>
        </authorList>
    </citation>
    <scope>NUCLEOTIDE SEQUENCE [LARGE SCALE GENOMIC DNA]</scope>
    <source>
        <tissue evidence="9">Rhizome</tissue>
    </source>
</reference>
<evidence type="ECO:0000256" key="2">
    <source>
        <dbReference type="ARBA" id="ARBA00022723"/>
    </source>
</evidence>
<evidence type="ECO:0000256" key="6">
    <source>
        <dbReference type="ARBA" id="ARBA00023242"/>
    </source>
</evidence>
<organism evidence="9 10">
    <name type="scientific">Zingiber officinale</name>
    <name type="common">Ginger</name>
    <name type="synonym">Amomum zingiber</name>
    <dbReference type="NCBI Taxonomy" id="94328"/>
    <lineage>
        <taxon>Eukaryota</taxon>
        <taxon>Viridiplantae</taxon>
        <taxon>Streptophyta</taxon>
        <taxon>Embryophyta</taxon>
        <taxon>Tracheophyta</taxon>
        <taxon>Spermatophyta</taxon>
        <taxon>Magnoliopsida</taxon>
        <taxon>Liliopsida</taxon>
        <taxon>Zingiberales</taxon>
        <taxon>Zingiberaceae</taxon>
        <taxon>Zingiber</taxon>
    </lineage>
</organism>
<evidence type="ECO:0000256" key="5">
    <source>
        <dbReference type="ARBA" id="ARBA00022833"/>
    </source>
</evidence>
<feature type="region of interest" description="Disordered" evidence="7">
    <location>
        <begin position="864"/>
        <end position="883"/>
    </location>
</feature>
<name>A0A8J5ENA1_ZINOF</name>
<dbReference type="PANTHER" id="PTHR46144:SF6">
    <property type="entry name" value="C2H2-TYPE DOMAIN-CONTAINING PROTEIN"/>
    <property type="match status" value="1"/>
</dbReference>
<dbReference type="SUPFAM" id="SSF57667">
    <property type="entry name" value="beta-beta-alpha zinc fingers"/>
    <property type="match status" value="2"/>
</dbReference>
<evidence type="ECO:0000313" key="10">
    <source>
        <dbReference type="Proteomes" id="UP000734854"/>
    </source>
</evidence>
<dbReference type="InterPro" id="IPR051868">
    <property type="entry name" value="ZN346_ZMAT4"/>
</dbReference>
<evidence type="ECO:0000256" key="7">
    <source>
        <dbReference type="SAM" id="MobiDB-lite"/>
    </source>
</evidence>
<comment type="subcellular location">
    <subcellularLocation>
        <location evidence="1">Nucleus</location>
    </subcellularLocation>
</comment>
<feature type="domain" description="U1-type" evidence="8">
    <location>
        <begin position="839"/>
        <end position="873"/>
    </location>
</feature>
<keyword evidence="5" id="KW-0862">Zinc</keyword>
<accession>A0A8J5ENA1</accession>
<keyword evidence="3" id="KW-0677">Repeat</keyword>
<feature type="compositionally biased region" description="Basic and acidic residues" evidence="7">
    <location>
        <begin position="293"/>
        <end position="302"/>
    </location>
</feature>
<dbReference type="EMBL" id="JACMSC010000049">
    <property type="protein sequence ID" value="KAG6467431.1"/>
    <property type="molecule type" value="Genomic_DNA"/>
</dbReference>
<dbReference type="InterPro" id="IPR036236">
    <property type="entry name" value="Znf_C2H2_sf"/>
</dbReference>
<keyword evidence="4" id="KW-0863">Zinc-finger</keyword>
<dbReference type="SMART" id="SM00451">
    <property type="entry name" value="ZnF_U1"/>
    <property type="match status" value="2"/>
</dbReference>
<comment type="caution">
    <text evidence="9">The sequence shown here is derived from an EMBL/GenBank/DDBJ whole genome shotgun (WGS) entry which is preliminary data.</text>
</comment>
<evidence type="ECO:0000256" key="3">
    <source>
        <dbReference type="ARBA" id="ARBA00022737"/>
    </source>
</evidence>
<evidence type="ECO:0000256" key="1">
    <source>
        <dbReference type="ARBA" id="ARBA00004123"/>
    </source>
</evidence>
<dbReference type="AlphaFoldDB" id="A0A8J5ENA1"/>
<feature type="domain" description="U1-type" evidence="8">
    <location>
        <begin position="743"/>
        <end position="777"/>
    </location>
</feature>
<keyword evidence="2" id="KW-0479">Metal-binding</keyword>
<proteinExistence type="predicted"/>
<feature type="region of interest" description="Disordered" evidence="7">
    <location>
        <begin position="795"/>
        <end position="824"/>
    </location>
</feature>
<protein>
    <recommendedName>
        <fullName evidence="8">U1-type domain-containing protein</fullName>
    </recommendedName>
</protein>